<accession>A0A1Y5MNQ5</accession>
<dbReference type="InterPro" id="IPR035421">
    <property type="entry name" value="Terminase_6C"/>
</dbReference>
<dbReference type="Gene3D" id="3.40.50.300">
    <property type="entry name" value="P-loop containing nucleotide triphosphate hydrolases"/>
    <property type="match status" value="1"/>
</dbReference>
<proteinExistence type="predicted"/>
<dbReference type="Proteomes" id="UP000196317">
    <property type="component" value="Unassembled WGS sequence"/>
</dbReference>
<evidence type="ECO:0000313" key="4">
    <source>
        <dbReference type="EMBL" id="OUT08954.1"/>
    </source>
</evidence>
<reference evidence="4 5" key="1">
    <citation type="submission" date="2017-04" db="EMBL/GenBank/DDBJ databases">
        <title>Complete genome of Campylobacter concisus ATCC 33237T and draft genomes for an additional eight well characterized C. concisus strains.</title>
        <authorList>
            <person name="Cornelius A.J."/>
            <person name="Miller W.G."/>
            <person name="Lastovica A.J."/>
            <person name="On S.L."/>
            <person name="French N.P."/>
            <person name="Vandenberg O."/>
            <person name="Biggs P.J."/>
        </authorList>
    </citation>
    <scope>NUCLEOTIDE SEQUENCE [LARGE SCALE GENOMIC DNA]</scope>
    <source>
        <strain evidence="4 5">CCUG 19995</strain>
    </source>
</reference>
<dbReference type="Pfam" id="PF17289">
    <property type="entry name" value="Terminase_6C"/>
    <property type="match status" value="1"/>
</dbReference>
<sequence length="532" mass="61006">MAKSVDEYLNEVDYSFKDYIPSEGVLKFINFIQMASGDTLENKTPLVHLKMCEAVFNSTRNTAVLCHRGIGKTSVFAEWLFLYAAAFGELPCIGKVEFAVYIGDSIENGVKSLRKNIEYRYQNSEFLQKLIPNKSIKYVDEDGNEDDNVTAGRKITDVRLEFVNLRGDRFVVKMYGAKTGIRGAKEYGKRPTLAIVDDIISDEDARSDTVIKTIEDTIHKAVKYALSPVKHKVIWLGTPFNAKDPLYKIVESGAWEVACYPVCEKFPCTKEEFKGSWEDRFSYEYVKDAYEEAMSIGKIDSFYQELMLRITSKEDLLIPNSSLVFFNREQVLKHKDRYNFYITTDLATSAKKNADFSVISVWAYSNNGDYMLVDGWCDKTEVSKFINKIFEYVSIYNPIGVGIEVTGQQAGFISWLRDEMLAKNIYFNFLSSNNNGEDGIRPTGDKFSRFILFKPRFDTKKVWIANEMKDTAWYNEFEEERSKATKQGFKSKHDDVLDSISMLGSFDAFKPNTYGTYDNEVSEITTIRNTVF</sequence>
<evidence type="ECO:0000256" key="1">
    <source>
        <dbReference type="ARBA" id="ARBA00022612"/>
    </source>
</evidence>
<dbReference type="AlphaFoldDB" id="A0A1Y5MNQ5"/>
<comment type="caution">
    <text evidence="4">The sequence shown here is derived from an EMBL/GenBank/DDBJ whole genome shotgun (WGS) entry which is preliminary data.</text>
</comment>
<organism evidence="4 5">
    <name type="scientific">Campylobacter concisus</name>
    <dbReference type="NCBI Taxonomy" id="199"/>
    <lineage>
        <taxon>Bacteria</taxon>
        <taxon>Pseudomonadati</taxon>
        <taxon>Campylobacterota</taxon>
        <taxon>Epsilonproteobacteria</taxon>
        <taxon>Campylobacterales</taxon>
        <taxon>Campylobacteraceae</taxon>
        <taxon>Campylobacter</taxon>
    </lineage>
</organism>
<dbReference type="Gene3D" id="3.30.420.240">
    <property type="match status" value="1"/>
</dbReference>
<dbReference type="EMBL" id="NDYN01000010">
    <property type="protein sequence ID" value="OUT06882.1"/>
    <property type="molecule type" value="Genomic_DNA"/>
</dbReference>
<gene>
    <name evidence="4" type="ORF">B9N65_01035</name>
    <name evidence="3" type="ORF">B9N65_09890</name>
</gene>
<dbReference type="EMBL" id="NDYN01000001">
    <property type="protein sequence ID" value="OUT08954.1"/>
    <property type="molecule type" value="Genomic_DNA"/>
</dbReference>
<evidence type="ECO:0000313" key="5">
    <source>
        <dbReference type="Proteomes" id="UP000196317"/>
    </source>
</evidence>
<protein>
    <recommendedName>
        <fullName evidence="2">Terminase large subunit gp17-like C-terminal domain-containing protein</fullName>
    </recommendedName>
</protein>
<evidence type="ECO:0000313" key="3">
    <source>
        <dbReference type="EMBL" id="OUT06882.1"/>
    </source>
</evidence>
<name>A0A1Y5MNQ5_9BACT</name>
<feature type="domain" description="Terminase large subunit gp17-like C-terminal" evidence="2">
    <location>
        <begin position="343"/>
        <end position="502"/>
    </location>
</feature>
<evidence type="ECO:0000259" key="2">
    <source>
        <dbReference type="Pfam" id="PF17289"/>
    </source>
</evidence>
<dbReference type="RefSeq" id="WP_087582451.1">
    <property type="nucleotide sequence ID" value="NZ_NDYN01000001.1"/>
</dbReference>
<dbReference type="InterPro" id="IPR027417">
    <property type="entry name" value="P-loop_NTPase"/>
</dbReference>
<keyword evidence="1" id="KW-1188">Viral release from host cell</keyword>